<comment type="similarity">
    <text evidence="1">Belongs to the MlaA family.</text>
</comment>
<organism evidence="3 4">
    <name type="scientific">Colwellia asteriadis</name>
    <dbReference type="NCBI Taxonomy" id="517723"/>
    <lineage>
        <taxon>Bacteria</taxon>
        <taxon>Pseudomonadati</taxon>
        <taxon>Pseudomonadota</taxon>
        <taxon>Gammaproteobacteria</taxon>
        <taxon>Alteromonadales</taxon>
        <taxon>Colwelliaceae</taxon>
        <taxon>Colwellia</taxon>
    </lineage>
</organism>
<gene>
    <name evidence="3" type="ORF">GCM10009111_14440</name>
</gene>
<accession>A0ABN1L5W5</accession>
<reference evidence="3 4" key="1">
    <citation type="journal article" date="2019" name="Int. J. Syst. Evol. Microbiol.">
        <title>The Global Catalogue of Microorganisms (GCM) 10K type strain sequencing project: providing services to taxonomists for standard genome sequencing and annotation.</title>
        <authorList>
            <consortium name="The Broad Institute Genomics Platform"/>
            <consortium name="The Broad Institute Genome Sequencing Center for Infectious Disease"/>
            <person name="Wu L."/>
            <person name="Ma J."/>
        </authorList>
    </citation>
    <scope>NUCLEOTIDE SEQUENCE [LARGE SCALE GENOMIC DNA]</scope>
    <source>
        <strain evidence="3 4">JCM 15608</strain>
    </source>
</reference>
<dbReference type="PANTHER" id="PTHR30035:SF3">
    <property type="entry name" value="INTERMEMBRANE PHOSPHOLIPID TRANSPORT SYSTEM LIPOPROTEIN MLAA"/>
    <property type="match status" value="1"/>
</dbReference>
<dbReference type="PANTHER" id="PTHR30035">
    <property type="entry name" value="LIPOPROTEIN VACJ-RELATED"/>
    <property type="match status" value="1"/>
</dbReference>
<keyword evidence="3" id="KW-0449">Lipoprotein</keyword>
<dbReference type="Pfam" id="PF04333">
    <property type="entry name" value="MlaA"/>
    <property type="match status" value="1"/>
</dbReference>
<name>A0ABN1L5W5_9GAMM</name>
<sequence length="264" mass="30124">MKVVQTSFYKYLFFITFLFLSGCSSTPQESEVEEYSANTSFINDSRDPLEVINRPLWTFTWDYLDKYIAKPASDVYTTYTPPFLRTGLYNMALNLNEPASIINNLLQLKITDAAKSTGRFVLNSTIGLLGFYDPASDFEWSGEQEEFGEVLGTYGVGDGPYLVIPGFGPSSVREEVGDYVDGLYWPLAIIDFWPNVVRLSIIGLEKRAAIRDQEQLIIESEDPYEFVKNAYFQNMRYRLYDGNPPVIIDEAQEAEIDALLEEFE</sequence>
<keyword evidence="4" id="KW-1185">Reference proteome</keyword>
<evidence type="ECO:0000256" key="2">
    <source>
        <dbReference type="ARBA" id="ARBA00022729"/>
    </source>
</evidence>
<dbReference type="InterPro" id="IPR007428">
    <property type="entry name" value="MlaA"/>
</dbReference>
<dbReference type="RefSeq" id="WP_343816661.1">
    <property type="nucleotide sequence ID" value="NZ_BAAAFA010000004.1"/>
</dbReference>
<proteinExistence type="inferred from homology"/>
<keyword evidence="2" id="KW-0732">Signal</keyword>
<dbReference type="Proteomes" id="UP001500021">
    <property type="component" value="Unassembled WGS sequence"/>
</dbReference>
<evidence type="ECO:0000313" key="3">
    <source>
        <dbReference type="EMBL" id="GAA0815732.1"/>
    </source>
</evidence>
<dbReference type="EMBL" id="BAAAFA010000004">
    <property type="protein sequence ID" value="GAA0815732.1"/>
    <property type="molecule type" value="Genomic_DNA"/>
</dbReference>
<protein>
    <submittedName>
        <fullName evidence="3">VacJ family lipoprotein</fullName>
    </submittedName>
</protein>
<dbReference type="PROSITE" id="PS51257">
    <property type="entry name" value="PROKAR_LIPOPROTEIN"/>
    <property type="match status" value="1"/>
</dbReference>
<dbReference type="PRINTS" id="PR01805">
    <property type="entry name" value="VACJLIPOPROT"/>
</dbReference>
<comment type="caution">
    <text evidence="3">The sequence shown here is derived from an EMBL/GenBank/DDBJ whole genome shotgun (WGS) entry which is preliminary data.</text>
</comment>
<evidence type="ECO:0000313" key="4">
    <source>
        <dbReference type="Proteomes" id="UP001500021"/>
    </source>
</evidence>
<evidence type="ECO:0000256" key="1">
    <source>
        <dbReference type="ARBA" id="ARBA00010634"/>
    </source>
</evidence>